<dbReference type="Pfam" id="PF19567">
    <property type="entry name" value="CpsB_CapC"/>
    <property type="match status" value="1"/>
</dbReference>
<organism evidence="6 7">
    <name type="scientific">Sutcliffiella tianshenii</name>
    <dbReference type="NCBI Taxonomy" id="1463404"/>
    <lineage>
        <taxon>Bacteria</taxon>
        <taxon>Bacillati</taxon>
        <taxon>Bacillota</taxon>
        <taxon>Bacilli</taxon>
        <taxon>Bacillales</taxon>
        <taxon>Bacillaceae</taxon>
        <taxon>Sutcliffiella</taxon>
    </lineage>
</organism>
<evidence type="ECO:0000256" key="4">
    <source>
        <dbReference type="ARBA" id="ARBA00051722"/>
    </source>
</evidence>
<dbReference type="PIRSF" id="PIRSF016557">
    <property type="entry name" value="Caps_synth_CpsB"/>
    <property type="match status" value="1"/>
</dbReference>
<reference evidence="6 7" key="1">
    <citation type="submission" date="2021-01" db="EMBL/GenBank/DDBJ databases">
        <title>Genomic Encyclopedia of Type Strains, Phase IV (KMG-IV): sequencing the most valuable type-strain genomes for metagenomic binning, comparative biology and taxonomic classification.</title>
        <authorList>
            <person name="Goeker M."/>
        </authorList>
    </citation>
    <scope>NUCLEOTIDE SEQUENCE [LARGE SCALE GENOMIC DNA]</scope>
    <source>
        <strain evidence="6 7">DSM 25879</strain>
    </source>
</reference>
<comment type="caution">
    <text evidence="6">The sequence shown here is derived from an EMBL/GenBank/DDBJ whole genome shotgun (WGS) entry which is preliminary data.</text>
</comment>
<evidence type="ECO:0000256" key="1">
    <source>
        <dbReference type="ARBA" id="ARBA00005750"/>
    </source>
</evidence>
<dbReference type="Gene3D" id="3.20.20.140">
    <property type="entry name" value="Metal-dependent hydrolases"/>
    <property type="match status" value="1"/>
</dbReference>
<name>A0ABS2NUS1_9BACI</name>
<dbReference type="PANTHER" id="PTHR39181:SF1">
    <property type="entry name" value="TYROSINE-PROTEIN PHOSPHATASE YWQE"/>
    <property type="match status" value="1"/>
</dbReference>
<dbReference type="RefSeq" id="WP_204412665.1">
    <property type="nucleotide sequence ID" value="NZ_JAFBED010000001.1"/>
</dbReference>
<comment type="catalytic activity">
    <reaction evidence="4 5">
        <text>O-phospho-L-tyrosyl-[protein] + H2O = L-tyrosyl-[protein] + phosphate</text>
        <dbReference type="Rhea" id="RHEA:10684"/>
        <dbReference type="Rhea" id="RHEA-COMP:10136"/>
        <dbReference type="Rhea" id="RHEA-COMP:20101"/>
        <dbReference type="ChEBI" id="CHEBI:15377"/>
        <dbReference type="ChEBI" id="CHEBI:43474"/>
        <dbReference type="ChEBI" id="CHEBI:46858"/>
        <dbReference type="ChEBI" id="CHEBI:61978"/>
        <dbReference type="EC" id="3.1.3.48"/>
    </reaction>
</comment>
<keyword evidence="3 5" id="KW-0904">Protein phosphatase</keyword>
<evidence type="ECO:0000313" key="6">
    <source>
        <dbReference type="EMBL" id="MBM7618404.1"/>
    </source>
</evidence>
<dbReference type="Proteomes" id="UP000737402">
    <property type="component" value="Unassembled WGS sequence"/>
</dbReference>
<accession>A0ABS2NUS1</accession>
<dbReference type="InterPro" id="IPR016667">
    <property type="entry name" value="Caps_polysacc_synth_CpsB/CapC"/>
</dbReference>
<dbReference type="EMBL" id="JAFBED010000001">
    <property type="protein sequence ID" value="MBM7618404.1"/>
    <property type="molecule type" value="Genomic_DNA"/>
</dbReference>
<dbReference type="PANTHER" id="PTHR39181">
    <property type="entry name" value="TYROSINE-PROTEIN PHOSPHATASE YWQE"/>
    <property type="match status" value="1"/>
</dbReference>
<protein>
    <recommendedName>
        <fullName evidence="5">Tyrosine-protein phosphatase</fullName>
        <ecNumber evidence="5">3.1.3.48</ecNumber>
    </recommendedName>
</protein>
<proteinExistence type="inferred from homology"/>
<comment type="similarity">
    <text evidence="1 5">Belongs to the metallo-dependent hydrolases superfamily. CpsB/CapC family.</text>
</comment>
<evidence type="ECO:0000256" key="5">
    <source>
        <dbReference type="PIRNR" id="PIRNR016557"/>
    </source>
</evidence>
<evidence type="ECO:0000256" key="3">
    <source>
        <dbReference type="ARBA" id="ARBA00022912"/>
    </source>
</evidence>
<evidence type="ECO:0000313" key="7">
    <source>
        <dbReference type="Proteomes" id="UP000737402"/>
    </source>
</evidence>
<evidence type="ECO:0000256" key="2">
    <source>
        <dbReference type="ARBA" id="ARBA00022801"/>
    </source>
</evidence>
<dbReference type="GO" id="GO:0004725">
    <property type="term" value="F:protein tyrosine phosphatase activity"/>
    <property type="evidence" value="ECO:0007669"/>
    <property type="project" value="UniProtKB-EC"/>
</dbReference>
<gene>
    <name evidence="6" type="ORF">JOC95_000246</name>
</gene>
<keyword evidence="7" id="KW-1185">Reference proteome</keyword>
<sequence>MIDIHCHIIPNIDDGAKHLTESVEMASQAVKEGITHIIATPHHKNGKYNNTKEEIYKYVTQLNSVLENRQIDLTILPGQETRIYGEILEDYDRGEILTLNNTGKYLFLELPSNHVPRYTEQLLYDIQLQGITPIIVHPERNSEIIENPEILYNLVKKGVCTQVTATSLVGGFGKKIKKFSYELIESNQAHFIASDAHGLKTRNFNMQKAFNLVDNDFGSSMKYYFMENAEYLVNGEGLMIDPPERIKKKKFLGIF</sequence>
<dbReference type="InterPro" id="IPR016195">
    <property type="entry name" value="Pol/histidinol_Pase-like"/>
</dbReference>
<keyword evidence="2 5" id="KW-0378">Hydrolase</keyword>
<dbReference type="EC" id="3.1.3.48" evidence="5"/>
<dbReference type="SUPFAM" id="SSF89550">
    <property type="entry name" value="PHP domain-like"/>
    <property type="match status" value="1"/>
</dbReference>